<accession>A0ABY2ITS6</accession>
<dbReference type="RefSeq" id="WP_134449434.1">
    <property type="nucleotide sequence ID" value="NZ_SOFS01000012.1"/>
</dbReference>
<gene>
    <name evidence="1" type="ORF">E3O46_04305</name>
</gene>
<dbReference type="PANTHER" id="PTHR32011:SF2">
    <property type="entry name" value="OS08G0472400 PROTEIN"/>
    <property type="match status" value="1"/>
</dbReference>
<proteinExistence type="predicted"/>
<organism evidence="1 2">
    <name type="scientific">Cryobacterium glucosi</name>
    <dbReference type="NCBI Taxonomy" id="1259175"/>
    <lineage>
        <taxon>Bacteria</taxon>
        <taxon>Bacillati</taxon>
        <taxon>Actinomycetota</taxon>
        <taxon>Actinomycetes</taxon>
        <taxon>Micrococcales</taxon>
        <taxon>Microbacteriaceae</taxon>
        <taxon>Cryobacterium</taxon>
    </lineage>
</organism>
<keyword evidence="2" id="KW-1185">Reference proteome</keyword>
<protein>
    <recommendedName>
        <fullName evidence="3">SMI1/KNR4 family protein</fullName>
    </recommendedName>
</protein>
<dbReference type="PANTHER" id="PTHR32011">
    <property type="entry name" value="OS08G0472400 PROTEIN"/>
    <property type="match status" value="1"/>
</dbReference>
<evidence type="ECO:0000313" key="1">
    <source>
        <dbReference type="EMBL" id="TFC22665.1"/>
    </source>
</evidence>
<evidence type="ECO:0000313" key="2">
    <source>
        <dbReference type="Proteomes" id="UP000297604"/>
    </source>
</evidence>
<sequence>MIVDKSIAYLRSRGVSLGDGLSERDIARVENRFGFRFGGDHREFLSKVQPHGEGWFDWRNENDDLLRSALNWLTDGVLFDVVNDAFWPVSWGQRPATTELRRVIASDQIAKWPKLVPLYGHRYLPADPIGPSAPVFSVYQTDVIIYGDDLLDYVQHEFGSQKMSPSRLNAHSFEPWTLFAFNLDME</sequence>
<reference evidence="1 2" key="1">
    <citation type="submission" date="2019-03" db="EMBL/GenBank/DDBJ databases">
        <title>Genomics of glacier-inhabiting Cryobacterium strains.</title>
        <authorList>
            <person name="Liu Q."/>
            <person name="Xin Y.-H."/>
        </authorList>
    </citation>
    <scope>NUCLEOTIDE SEQUENCE [LARGE SCALE GENOMIC DNA]</scope>
    <source>
        <strain evidence="1 2">MDB1-5</strain>
    </source>
</reference>
<dbReference type="Proteomes" id="UP000297604">
    <property type="component" value="Unassembled WGS sequence"/>
</dbReference>
<evidence type="ECO:0008006" key="3">
    <source>
        <dbReference type="Google" id="ProtNLM"/>
    </source>
</evidence>
<comment type="caution">
    <text evidence="1">The sequence shown here is derived from an EMBL/GenBank/DDBJ whole genome shotgun (WGS) entry which is preliminary data.</text>
</comment>
<dbReference type="EMBL" id="SOFS01000012">
    <property type="protein sequence ID" value="TFC22665.1"/>
    <property type="molecule type" value="Genomic_DNA"/>
</dbReference>
<name>A0ABY2ITS6_9MICO</name>